<evidence type="ECO:0000313" key="2">
    <source>
        <dbReference type="EMBL" id="GGQ99558.1"/>
    </source>
</evidence>
<feature type="compositionally biased region" description="Basic and acidic residues" evidence="1">
    <location>
        <begin position="12"/>
        <end position="21"/>
    </location>
</feature>
<feature type="compositionally biased region" description="Basic and acidic residues" evidence="1">
    <location>
        <begin position="232"/>
        <end position="246"/>
    </location>
</feature>
<reference evidence="2" key="2">
    <citation type="submission" date="2020-09" db="EMBL/GenBank/DDBJ databases">
        <authorList>
            <person name="Sun Q."/>
            <person name="Ohkuma M."/>
        </authorList>
    </citation>
    <scope>NUCLEOTIDE SEQUENCE</scope>
    <source>
        <strain evidence="2">JCM 4346</strain>
    </source>
</reference>
<accession>A0A918BZF6</accession>
<dbReference type="EMBL" id="BMSX01000003">
    <property type="protein sequence ID" value="GGQ99558.1"/>
    <property type="molecule type" value="Genomic_DNA"/>
</dbReference>
<feature type="compositionally biased region" description="Basic and acidic residues" evidence="1">
    <location>
        <begin position="189"/>
        <end position="205"/>
    </location>
</feature>
<proteinExistence type="predicted"/>
<feature type="compositionally biased region" description="Basic and acidic residues" evidence="1">
    <location>
        <begin position="269"/>
        <end position="280"/>
    </location>
</feature>
<feature type="compositionally biased region" description="Low complexity" evidence="1">
    <location>
        <begin position="281"/>
        <end position="290"/>
    </location>
</feature>
<organism evidence="2 3">
    <name type="scientific">Streptomyces aurantiogriseus</name>
    <dbReference type="NCBI Taxonomy" id="66870"/>
    <lineage>
        <taxon>Bacteria</taxon>
        <taxon>Bacillati</taxon>
        <taxon>Actinomycetota</taxon>
        <taxon>Actinomycetes</taxon>
        <taxon>Kitasatosporales</taxon>
        <taxon>Streptomycetaceae</taxon>
        <taxon>Streptomyces</taxon>
    </lineage>
</organism>
<sequence>MGGDGRPSARGGRGETGDESKANGVDGDASNALNDHEIDWLEQSADLPHLIARVSELVLRLGYDPEELVTLPRGELDRRELAAYSAGWADVVAEQLPAIRRAYEERITAAYLQGQEDARTGRRPRRARRAEGEAGGDVIPLPYVQLLRPPSEVTRVEERGERERSVADGTPVPVNAPQQGGRSNGGRPVPERQEDERREDGHGGREGVGGEPGGSSGGSTDDASGDFLLSAREVREKRSAPSERRPVVRRNGRPSVPPLDRPGDAGAAGRDRGRRTEAAERSAQGPAEPAEPSEPSEPSEPPGAGGDERRRLSDMARALADELEGRAGGRRRNEQPGSPGSR</sequence>
<feature type="region of interest" description="Disordered" evidence="1">
    <location>
        <begin position="1"/>
        <end position="32"/>
    </location>
</feature>
<comment type="caution">
    <text evidence="2">The sequence shown here is derived from an EMBL/GenBank/DDBJ whole genome shotgun (WGS) entry which is preliminary data.</text>
</comment>
<keyword evidence="3" id="KW-1185">Reference proteome</keyword>
<evidence type="ECO:0000313" key="3">
    <source>
        <dbReference type="Proteomes" id="UP000658320"/>
    </source>
</evidence>
<gene>
    <name evidence="2" type="ORF">GCM10010251_13390</name>
</gene>
<dbReference type="AlphaFoldDB" id="A0A918BZF6"/>
<feature type="compositionally biased region" description="Basic and acidic residues" evidence="1">
    <location>
        <begin position="306"/>
        <end position="334"/>
    </location>
</feature>
<feature type="compositionally biased region" description="Gly residues" evidence="1">
    <location>
        <begin position="206"/>
        <end position="217"/>
    </location>
</feature>
<dbReference type="Proteomes" id="UP000658320">
    <property type="component" value="Unassembled WGS sequence"/>
</dbReference>
<reference evidence="2" key="1">
    <citation type="journal article" date="2014" name="Int. J. Syst. Evol. Microbiol.">
        <title>Complete genome sequence of Corynebacterium casei LMG S-19264T (=DSM 44701T), isolated from a smear-ripened cheese.</title>
        <authorList>
            <consortium name="US DOE Joint Genome Institute (JGI-PGF)"/>
            <person name="Walter F."/>
            <person name="Albersmeier A."/>
            <person name="Kalinowski J."/>
            <person name="Ruckert C."/>
        </authorList>
    </citation>
    <scope>NUCLEOTIDE SEQUENCE</scope>
    <source>
        <strain evidence="2">JCM 4346</strain>
    </source>
</reference>
<protein>
    <submittedName>
        <fullName evidence="2">Uncharacterized protein</fullName>
    </submittedName>
</protein>
<feature type="compositionally biased region" description="Basic and acidic residues" evidence="1">
    <location>
        <begin position="154"/>
        <end position="166"/>
    </location>
</feature>
<name>A0A918BZF6_9ACTN</name>
<evidence type="ECO:0000256" key="1">
    <source>
        <dbReference type="SAM" id="MobiDB-lite"/>
    </source>
</evidence>
<feature type="region of interest" description="Disordered" evidence="1">
    <location>
        <begin position="114"/>
        <end position="342"/>
    </location>
</feature>